<sequence>MACCDFSQYSNGSSGNVVSLWLKLIPNAGESLDVGVDGFCFAQFFTVRPVCLSVVSLRGLCICGFGFMLFTRKLLPVFAKPLRPDMAAKPGLSCANKFNGIEVSTRCLFSGGPPNRFVLPSNLSVKGSPPIFSAAAWRDINRNLSSFLHQPRNVDSGTPISRATEAFDSPSCIR</sequence>
<evidence type="ECO:0000313" key="2">
    <source>
        <dbReference type="Proteomes" id="UP000037069"/>
    </source>
</evidence>
<protein>
    <submittedName>
        <fullName evidence="1">Uncharacterized protein</fullName>
    </submittedName>
</protein>
<dbReference type="AlphaFoldDB" id="A0A0L0BVC0"/>
<reference evidence="1 2" key="1">
    <citation type="journal article" date="2015" name="Nat. Commun.">
        <title>Lucilia cuprina genome unlocks parasitic fly biology to underpin future interventions.</title>
        <authorList>
            <person name="Anstead C.A."/>
            <person name="Korhonen P.K."/>
            <person name="Young N.D."/>
            <person name="Hall R.S."/>
            <person name="Jex A.R."/>
            <person name="Murali S.C."/>
            <person name="Hughes D.S."/>
            <person name="Lee S.F."/>
            <person name="Perry T."/>
            <person name="Stroehlein A.J."/>
            <person name="Ansell B.R."/>
            <person name="Breugelmans B."/>
            <person name="Hofmann A."/>
            <person name="Qu J."/>
            <person name="Dugan S."/>
            <person name="Lee S.L."/>
            <person name="Chao H."/>
            <person name="Dinh H."/>
            <person name="Han Y."/>
            <person name="Doddapaneni H.V."/>
            <person name="Worley K.C."/>
            <person name="Muzny D.M."/>
            <person name="Ioannidis P."/>
            <person name="Waterhouse R.M."/>
            <person name="Zdobnov E.M."/>
            <person name="James P.J."/>
            <person name="Bagnall N.H."/>
            <person name="Kotze A.C."/>
            <person name="Gibbs R.A."/>
            <person name="Richards S."/>
            <person name="Batterham P."/>
            <person name="Gasser R.B."/>
        </authorList>
    </citation>
    <scope>NUCLEOTIDE SEQUENCE [LARGE SCALE GENOMIC DNA]</scope>
    <source>
        <strain evidence="1 2">LS</strain>
        <tissue evidence="1">Full body</tissue>
    </source>
</reference>
<organism evidence="1 2">
    <name type="scientific">Lucilia cuprina</name>
    <name type="common">Green bottle fly</name>
    <name type="synonym">Australian sheep blowfly</name>
    <dbReference type="NCBI Taxonomy" id="7375"/>
    <lineage>
        <taxon>Eukaryota</taxon>
        <taxon>Metazoa</taxon>
        <taxon>Ecdysozoa</taxon>
        <taxon>Arthropoda</taxon>
        <taxon>Hexapoda</taxon>
        <taxon>Insecta</taxon>
        <taxon>Pterygota</taxon>
        <taxon>Neoptera</taxon>
        <taxon>Endopterygota</taxon>
        <taxon>Diptera</taxon>
        <taxon>Brachycera</taxon>
        <taxon>Muscomorpha</taxon>
        <taxon>Oestroidea</taxon>
        <taxon>Calliphoridae</taxon>
        <taxon>Luciliinae</taxon>
        <taxon>Lucilia</taxon>
    </lineage>
</organism>
<comment type="caution">
    <text evidence="1">The sequence shown here is derived from an EMBL/GenBank/DDBJ whole genome shotgun (WGS) entry which is preliminary data.</text>
</comment>
<gene>
    <name evidence="1" type="ORF">FF38_09066</name>
</gene>
<accession>A0A0L0BVC0</accession>
<keyword evidence="2" id="KW-1185">Reference proteome</keyword>
<evidence type="ECO:0000313" key="1">
    <source>
        <dbReference type="EMBL" id="KNC23966.1"/>
    </source>
</evidence>
<dbReference type="EMBL" id="JRES01001281">
    <property type="protein sequence ID" value="KNC23966.1"/>
    <property type="molecule type" value="Genomic_DNA"/>
</dbReference>
<dbReference type="Proteomes" id="UP000037069">
    <property type="component" value="Unassembled WGS sequence"/>
</dbReference>
<name>A0A0L0BVC0_LUCCU</name>
<proteinExistence type="predicted"/>